<feature type="domain" description="MOSC" evidence="1">
    <location>
        <begin position="39"/>
        <end position="176"/>
    </location>
</feature>
<dbReference type="GO" id="GO:0030151">
    <property type="term" value="F:molybdenum ion binding"/>
    <property type="evidence" value="ECO:0007669"/>
    <property type="project" value="InterPro"/>
</dbReference>
<evidence type="ECO:0000313" key="2">
    <source>
        <dbReference type="EMBL" id="GLK77889.1"/>
    </source>
</evidence>
<evidence type="ECO:0000313" key="3">
    <source>
        <dbReference type="Proteomes" id="UP001143364"/>
    </source>
</evidence>
<reference evidence="2" key="1">
    <citation type="journal article" date="2014" name="Int. J. Syst. Evol. Microbiol.">
        <title>Complete genome sequence of Corynebacterium casei LMG S-19264T (=DSM 44701T), isolated from a smear-ripened cheese.</title>
        <authorList>
            <consortium name="US DOE Joint Genome Institute (JGI-PGF)"/>
            <person name="Walter F."/>
            <person name="Albersmeier A."/>
            <person name="Kalinowski J."/>
            <person name="Ruckert C."/>
        </authorList>
    </citation>
    <scope>NUCLEOTIDE SEQUENCE</scope>
    <source>
        <strain evidence="2">VKM B-2555</strain>
    </source>
</reference>
<dbReference type="RefSeq" id="WP_271205720.1">
    <property type="nucleotide sequence ID" value="NZ_BSFK01000016.1"/>
</dbReference>
<dbReference type="PANTHER" id="PTHR30212">
    <property type="entry name" value="PROTEIN YIIM"/>
    <property type="match status" value="1"/>
</dbReference>
<organism evidence="2 3">
    <name type="scientific">Methylopila jiangsuensis</name>
    <dbReference type="NCBI Taxonomy" id="586230"/>
    <lineage>
        <taxon>Bacteria</taxon>
        <taxon>Pseudomonadati</taxon>
        <taxon>Pseudomonadota</taxon>
        <taxon>Alphaproteobacteria</taxon>
        <taxon>Hyphomicrobiales</taxon>
        <taxon>Methylopilaceae</taxon>
        <taxon>Methylopila</taxon>
    </lineage>
</organism>
<dbReference type="PROSITE" id="PS51340">
    <property type="entry name" value="MOSC"/>
    <property type="match status" value="1"/>
</dbReference>
<evidence type="ECO:0000259" key="1">
    <source>
        <dbReference type="PROSITE" id="PS51340"/>
    </source>
</evidence>
<proteinExistence type="predicted"/>
<sequence length="238" mass="25499">MTDGGPAAQPGDAVHLDALLVGALAPLGPRAAPSGIAKRPTDRPLALGACGFEGDAQGDLRVHGGPDKAVHHYPFEHYAAWTAEIGPHPLLTAPGAFGENLSTRGLTEATVALGDVFRLGTALVEASQGRQPCWKLNARFARPRLAAEVQASGRTGWYYRVLEPGVVAPGDALRLVERRAPDWPLARLWRILYVEVLNRDELAAMAALPGLPDGWRRHAERRLASGRVEDWGPRLDGA</sequence>
<dbReference type="InterPro" id="IPR011037">
    <property type="entry name" value="Pyrv_Knase-like_insert_dom_sf"/>
</dbReference>
<dbReference type="InterPro" id="IPR005163">
    <property type="entry name" value="Tri_helical_YiiM-like"/>
</dbReference>
<dbReference type="AlphaFoldDB" id="A0A9W6N495"/>
<dbReference type="InterPro" id="IPR005302">
    <property type="entry name" value="MoCF_Sase_C"/>
</dbReference>
<dbReference type="GO" id="GO:0030170">
    <property type="term" value="F:pyridoxal phosphate binding"/>
    <property type="evidence" value="ECO:0007669"/>
    <property type="project" value="InterPro"/>
</dbReference>
<dbReference type="EMBL" id="BSFK01000016">
    <property type="protein sequence ID" value="GLK77889.1"/>
    <property type="molecule type" value="Genomic_DNA"/>
</dbReference>
<dbReference type="Pfam" id="PF03475">
    <property type="entry name" value="YiiM_3-alpha"/>
    <property type="match status" value="1"/>
</dbReference>
<dbReference type="Gene3D" id="2.40.33.20">
    <property type="entry name" value="PK beta-barrel domain-like"/>
    <property type="match status" value="1"/>
</dbReference>
<comment type="caution">
    <text evidence="2">The sequence shown here is derived from an EMBL/GenBank/DDBJ whole genome shotgun (WGS) entry which is preliminary data.</text>
</comment>
<dbReference type="Pfam" id="PF03473">
    <property type="entry name" value="MOSC"/>
    <property type="match status" value="1"/>
</dbReference>
<dbReference type="GO" id="GO:0003824">
    <property type="term" value="F:catalytic activity"/>
    <property type="evidence" value="ECO:0007669"/>
    <property type="project" value="InterPro"/>
</dbReference>
<dbReference type="Proteomes" id="UP001143364">
    <property type="component" value="Unassembled WGS sequence"/>
</dbReference>
<accession>A0A9W6N495</accession>
<reference evidence="2" key="2">
    <citation type="submission" date="2023-01" db="EMBL/GenBank/DDBJ databases">
        <authorList>
            <person name="Sun Q."/>
            <person name="Evtushenko L."/>
        </authorList>
    </citation>
    <scope>NUCLEOTIDE SEQUENCE</scope>
    <source>
        <strain evidence="2">VKM B-2555</strain>
    </source>
</reference>
<dbReference type="SUPFAM" id="SSF50800">
    <property type="entry name" value="PK beta-barrel domain-like"/>
    <property type="match status" value="1"/>
</dbReference>
<gene>
    <name evidence="2" type="ORF">GCM10008171_31430</name>
</gene>
<name>A0A9W6N495_9HYPH</name>
<protein>
    <submittedName>
        <fullName evidence="2">Molybdenum cofactor sulfurase</fullName>
    </submittedName>
</protein>
<dbReference type="PANTHER" id="PTHR30212:SF2">
    <property type="entry name" value="PROTEIN YIIM"/>
    <property type="match status" value="1"/>
</dbReference>
<keyword evidence="3" id="KW-1185">Reference proteome</keyword>
<dbReference type="InterPro" id="IPR052353">
    <property type="entry name" value="Benzoxazolinone_Detox_Enz"/>
</dbReference>